<protein>
    <recommendedName>
        <fullName evidence="3">NmrA-like domain-containing protein</fullName>
    </recommendedName>
</protein>
<gene>
    <name evidence="1" type="ORF">A5760_23025</name>
</gene>
<organism evidence="1 2">
    <name type="scientific">Mycobacterium colombiense</name>
    <dbReference type="NCBI Taxonomy" id="339268"/>
    <lineage>
        <taxon>Bacteria</taxon>
        <taxon>Bacillati</taxon>
        <taxon>Actinomycetota</taxon>
        <taxon>Actinomycetes</taxon>
        <taxon>Mycobacteriales</taxon>
        <taxon>Mycobacteriaceae</taxon>
        <taxon>Mycobacterium</taxon>
        <taxon>Mycobacterium avium complex (MAC)</taxon>
    </lineage>
</organism>
<dbReference type="OrthoDB" id="9773549at2"/>
<dbReference type="RefSeq" id="WP_064877129.1">
    <property type="nucleotide sequence ID" value="NZ_LZSX01000003.1"/>
</dbReference>
<evidence type="ECO:0000313" key="1">
    <source>
        <dbReference type="EMBL" id="OBB89118.1"/>
    </source>
</evidence>
<comment type="caution">
    <text evidence="1">The sequence shown here is derived from an EMBL/GenBank/DDBJ whole genome shotgun (WGS) entry which is preliminary data.</text>
</comment>
<accession>A0A1A0W0U4</accession>
<dbReference type="Gene3D" id="3.40.50.720">
    <property type="entry name" value="NAD(P)-binding Rossmann-like Domain"/>
    <property type="match status" value="1"/>
</dbReference>
<reference evidence="1 2" key="1">
    <citation type="submission" date="2016-06" db="EMBL/GenBank/DDBJ databases">
        <authorList>
            <person name="Kjaerup R.B."/>
            <person name="Dalgaard T.S."/>
            <person name="Juul-Madsen H.R."/>
        </authorList>
    </citation>
    <scope>NUCLEOTIDE SEQUENCE [LARGE SCALE GENOMIC DNA]</scope>
    <source>
        <strain evidence="1 2">852002-51834_SCH5396731</strain>
    </source>
</reference>
<proteinExistence type="predicted"/>
<evidence type="ECO:0000313" key="2">
    <source>
        <dbReference type="Proteomes" id="UP000091914"/>
    </source>
</evidence>
<dbReference type="Proteomes" id="UP000091914">
    <property type="component" value="Unassembled WGS sequence"/>
</dbReference>
<dbReference type="EMBL" id="LZSX01000003">
    <property type="protein sequence ID" value="OBB89118.1"/>
    <property type="molecule type" value="Genomic_DNA"/>
</dbReference>
<dbReference type="AlphaFoldDB" id="A0A1A0W0U4"/>
<name>A0A1A0W0U4_9MYCO</name>
<evidence type="ECO:0008006" key="3">
    <source>
        <dbReference type="Google" id="ProtNLM"/>
    </source>
</evidence>
<sequence length="83" mass="8725">MRTKVNTVIGATGAQDLRLRAITRNPDSAKARAMAAQGAEVAADIADVDRLGPFPPAQMPGSHEVVFSTPIGLINRMIAVGRD</sequence>